<dbReference type="STRING" id="428992.SAMN05216272_106326"/>
<reference evidence="3" key="1">
    <citation type="submission" date="2016-10" db="EMBL/GenBank/DDBJ databases">
        <authorList>
            <person name="Varghese N."/>
            <person name="Submissions S."/>
        </authorList>
    </citation>
    <scope>NUCLEOTIDE SEQUENCE [LARGE SCALE GENOMIC DNA]</scope>
    <source>
        <strain evidence="3">CCM 7469</strain>
    </source>
</reference>
<dbReference type="InterPro" id="IPR010752">
    <property type="entry name" value="DUF1329"/>
</dbReference>
<dbReference type="Pfam" id="PF07044">
    <property type="entry name" value="DUF1329"/>
    <property type="match status" value="1"/>
</dbReference>
<keyword evidence="1" id="KW-0732">Signal</keyword>
<evidence type="ECO:0000313" key="3">
    <source>
        <dbReference type="Proteomes" id="UP000199636"/>
    </source>
</evidence>
<evidence type="ECO:0008006" key="4">
    <source>
        <dbReference type="Google" id="ProtNLM"/>
    </source>
</evidence>
<dbReference type="AlphaFoldDB" id="A0A1G8IL20"/>
<dbReference type="EMBL" id="FNDS01000006">
    <property type="protein sequence ID" value="SDI19679.1"/>
    <property type="molecule type" value="Genomic_DNA"/>
</dbReference>
<dbReference type="OrthoDB" id="178023at2"/>
<evidence type="ECO:0000256" key="1">
    <source>
        <dbReference type="SAM" id="SignalP"/>
    </source>
</evidence>
<feature type="chain" id="PRO_5011632361" description="Outer membrane lipoprotein-sorting protein" evidence="1">
    <location>
        <begin position="23"/>
        <end position="454"/>
    </location>
</feature>
<keyword evidence="3" id="KW-1185">Reference proteome</keyword>
<proteinExistence type="predicted"/>
<dbReference type="Proteomes" id="UP000199636">
    <property type="component" value="Unassembled WGS sequence"/>
</dbReference>
<dbReference type="Gene3D" id="2.50.20.10">
    <property type="entry name" value="Lipoprotein localisation LolA/LolB/LppX"/>
    <property type="match status" value="1"/>
</dbReference>
<dbReference type="CDD" id="cd16329">
    <property type="entry name" value="LolA_like"/>
    <property type="match status" value="1"/>
</dbReference>
<protein>
    <recommendedName>
        <fullName evidence="4">Outer membrane lipoprotein-sorting protein</fullName>
    </recommendedName>
</protein>
<evidence type="ECO:0000313" key="2">
    <source>
        <dbReference type="EMBL" id="SDI19679.1"/>
    </source>
</evidence>
<name>A0A1G8IL20_9PSED</name>
<accession>A0A1G8IL20</accession>
<gene>
    <name evidence="2" type="ORF">SAMN05216272_106326</name>
</gene>
<feature type="signal peptide" evidence="1">
    <location>
        <begin position="1"/>
        <end position="22"/>
    </location>
</feature>
<sequence length="454" mass="50410">MKHTRKWLGILSLSLLASSVLAAVSPDEAAKLGSSLTPLGGEKAGNADGSIPAWNGGLASGAAKVDAGGFLSDPYASDKPLFTITAQNLEQYRGKLSAGQQALFKRYPDYSMRIYPSHRSAAVPPAIAAAAKTSALKTSLLDSGNGMQNFGESRYYAFPIPKNGLEVIWNHLTRYRGGSIKRASIQATPQVDGSYTLVRMEDEVAFPERLADLDAQRAENTLLFYKSKITEPARLAGTVTLVHDTIDQVKEPREAWIYNAGQRRVRRAPQVAYDGPRTSADGLQTSDNFDMFSGAPDRYDWKLVGKQEMYIPYNNFHIASPQVKYADILRAGHINPELPRYELHRVWVVDATLKPGQRNIYAKRRFYLDEDSWQIAASDLYDGRGQLWRAGEAYLLQNYQAQVPFYAFEALYDLIAGRYIVVGMANEEKNWMQYGVPVKASDYGTAALRNDGVR</sequence>
<dbReference type="RefSeq" id="WP_090263964.1">
    <property type="nucleotide sequence ID" value="NZ_FNDS01000006.1"/>
</dbReference>
<organism evidence="2 3">
    <name type="scientific">Pseudomonas panipatensis</name>
    <dbReference type="NCBI Taxonomy" id="428992"/>
    <lineage>
        <taxon>Bacteria</taxon>
        <taxon>Pseudomonadati</taxon>
        <taxon>Pseudomonadota</taxon>
        <taxon>Gammaproteobacteria</taxon>
        <taxon>Pseudomonadales</taxon>
        <taxon>Pseudomonadaceae</taxon>
        <taxon>Pseudomonas</taxon>
    </lineage>
</organism>